<evidence type="ECO:0000313" key="1">
    <source>
        <dbReference type="EMBL" id="ORV04605.1"/>
    </source>
</evidence>
<keyword evidence="2" id="KW-1185">Reference proteome</keyword>
<organism evidence="1 2">
    <name type="scientific">Mycolicibacterium fallax</name>
    <name type="common">Mycobacterium fallax</name>
    <dbReference type="NCBI Taxonomy" id="1793"/>
    <lineage>
        <taxon>Bacteria</taxon>
        <taxon>Bacillati</taxon>
        <taxon>Actinomycetota</taxon>
        <taxon>Actinomycetes</taxon>
        <taxon>Mycobacteriales</taxon>
        <taxon>Mycobacteriaceae</taxon>
        <taxon>Mycolicibacterium</taxon>
    </lineage>
</organism>
<dbReference type="CDD" id="cd04859">
    <property type="entry name" value="Prim_Pol"/>
    <property type="match status" value="1"/>
</dbReference>
<dbReference type="EMBL" id="LQOJ01000030">
    <property type="protein sequence ID" value="ORV04605.1"/>
    <property type="molecule type" value="Genomic_DNA"/>
</dbReference>
<dbReference type="AlphaFoldDB" id="A0A1X1RFP5"/>
<comment type="caution">
    <text evidence="1">The sequence shown here is derived from an EMBL/GenBank/DDBJ whole genome shotgun (WGS) entry which is preliminary data.</text>
</comment>
<dbReference type="InterPro" id="IPR015330">
    <property type="entry name" value="DNA_primase/pol_bifunc_N"/>
</dbReference>
<name>A0A1X1RFP5_MYCFA</name>
<evidence type="ECO:0000313" key="2">
    <source>
        <dbReference type="Proteomes" id="UP000193484"/>
    </source>
</evidence>
<proteinExistence type="predicted"/>
<dbReference type="Pfam" id="PF09250">
    <property type="entry name" value="Prim-Pol"/>
    <property type="match status" value="1"/>
</dbReference>
<accession>A0A1X1RFP5</accession>
<dbReference type="SUPFAM" id="SSF56747">
    <property type="entry name" value="Prim-pol domain"/>
    <property type="match status" value="1"/>
</dbReference>
<sequence length="276" mass="30041">MPHNQETMQLNELPNTRGVFARIAPTLAAEGWQVFPLVPGTKTPYAGSHGHLDATDDPAVVSRWARETPEANAGVRPPESVVVLDVDDPVTFESWCAARRLATPDTRTVHTRRGVHLYYRLPQPVDLRAQLVGVKVDLKSHRGFVLAPGSVVGGHTYRLSRETPPADLPTLPSQWLPLVTRPQRQASPPSGPQRGLPSGADPTRLARLLSVKRPGDGRRGFLRWALCEAHRTFTGAELQHAVGALVEAAGHVGLDPANTAELAEWANQEFTQETSS</sequence>
<dbReference type="Proteomes" id="UP000193484">
    <property type="component" value="Unassembled WGS sequence"/>
</dbReference>
<dbReference type="SMART" id="SM00943">
    <property type="entry name" value="Prim-Pol"/>
    <property type="match status" value="1"/>
</dbReference>
<gene>
    <name evidence="1" type="ORF">AWC04_08405</name>
</gene>
<dbReference type="STRING" id="1793.AWC04_08405"/>
<protein>
    <submittedName>
        <fullName evidence="1">Uncharacterized protein</fullName>
    </submittedName>
</protein>
<reference evidence="1 2" key="1">
    <citation type="submission" date="2016-01" db="EMBL/GenBank/DDBJ databases">
        <title>The new phylogeny of the genus Mycobacterium.</title>
        <authorList>
            <person name="Tarcisio F."/>
            <person name="Conor M."/>
            <person name="Antonella G."/>
            <person name="Elisabetta G."/>
            <person name="Giulia F.S."/>
            <person name="Sara T."/>
            <person name="Anna F."/>
            <person name="Clotilde B."/>
            <person name="Roberto B."/>
            <person name="Veronica D.S."/>
            <person name="Fabio R."/>
            <person name="Monica P."/>
            <person name="Olivier J."/>
            <person name="Enrico T."/>
            <person name="Nicola S."/>
        </authorList>
    </citation>
    <scope>NUCLEOTIDE SEQUENCE [LARGE SCALE GENOMIC DNA]</scope>
    <source>
        <strain evidence="1 2">DSM 44179</strain>
    </source>
</reference>